<gene>
    <name evidence="2" type="ORF">PC113_g14940</name>
    <name evidence="3" type="ORF">PC115_g16819</name>
    <name evidence="4" type="ORF">PC117_g18483</name>
    <name evidence="5" type="ORF">PC118_g14752</name>
    <name evidence="6" type="ORF">PC129_g13450</name>
</gene>
<reference evidence="2" key="1">
    <citation type="submission" date="2018-10" db="EMBL/GenBank/DDBJ databases">
        <title>Effector identification in a new, highly contiguous assembly of the strawberry crown rot pathogen Phytophthora cactorum.</title>
        <authorList>
            <person name="Armitage A.D."/>
            <person name="Nellist C.F."/>
            <person name="Bates H."/>
            <person name="Vickerstaff R.J."/>
            <person name="Harrison R.J."/>
        </authorList>
    </citation>
    <scope>NUCLEOTIDE SEQUENCE</scope>
    <source>
        <strain evidence="2">15-7</strain>
        <strain evidence="3">4032</strain>
        <strain evidence="4">4040</strain>
        <strain evidence="5">P415</strain>
        <strain evidence="6">P421</strain>
    </source>
</reference>
<evidence type="ECO:0000313" key="6">
    <source>
        <dbReference type="EMBL" id="KAG3215678.1"/>
    </source>
</evidence>
<evidence type="ECO:0000313" key="3">
    <source>
        <dbReference type="EMBL" id="KAG2898521.1"/>
    </source>
</evidence>
<dbReference type="Proteomes" id="UP000697107">
    <property type="component" value="Unassembled WGS sequence"/>
</dbReference>
<evidence type="ECO:0000313" key="5">
    <source>
        <dbReference type="EMBL" id="KAG2974073.1"/>
    </source>
</evidence>
<dbReference type="EMBL" id="RCMK01000749">
    <property type="protein sequence ID" value="KAG2913877.1"/>
    <property type="molecule type" value="Genomic_DNA"/>
</dbReference>
<accession>A0A8T0YV23</accession>
<dbReference type="AlphaFoldDB" id="A0A8T0YV23"/>
<dbReference type="EMBL" id="RCML01000549">
    <property type="protein sequence ID" value="KAG2974073.1"/>
    <property type="molecule type" value="Genomic_DNA"/>
</dbReference>
<dbReference type="Proteomes" id="UP000736787">
    <property type="component" value="Unassembled WGS sequence"/>
</dbReference>
<dbReference type="VEuPathDB" id="FungiDB:PC110_g14008"/>
<dbReference type="EMBL" id="RCMG01000536">
    <property type="protein sequence ID" value="KAG2852531.1"/>
    <property type="molecule type" value="Genomic_DNA"/>
</dbReference>
<dbReference type="Proteomes" id="UP000774804">
    <property type="component" value="Unassembled WGS sequence"/>
</dbReference>
<name>A0A8T0YV23_9STRA</name>
<organism evidence="2 7">
    <name type="scientific">Phytophthora cactorum</name>
    <dbReference type="NCBI Taxonomy" id="29920"/>
    <lineage>
        <taxon>Eukaryota</taxon>
        <taxon>Sar</taxon>
        <taxon>Stramenopiles</taxon>
        <taxon>Oomycota</taxon>
        <taxon>Peronosporomycetes</taxon>
        <taxon>Peronosporales</taxon>
        <taxon>Peronosporaceae</taxon>
        <taxon>Phytophthora</taxon>
    </lineage>
</organism>
<evidence type="ECO:0000313" key="7">
    <source>
        <dbReference type="Proteomes" id="UP000735874"/>
    </source>
</evidence>
<evidence type="ECO:0000256" key="1">
    <source>
        <dbReference type="SAM" id="MobiDB-lite"/>
    </source>
</evidence>
<comment type="caution">
    <text evidence="2">The sequence shown here is derived from an EMBL/GenBank/DDBJ whole genome shotgun (WGS) entry which is preliminary data.</text>
</comment>
<protein>
    <submittedName>
        <fullName evidence="2">Uncharacterized protein</fullName>
    </submittedName>
</protein>
<evidence type="ECO:0000313" key="4">
    <source>
        <dbReference type="EMBL" id="KAG2913877.1"/>
    </source>
</evidence>
<sequence length="254" mass="29174">MAAVELKEYDKELEKRLFPLDEVELRRRRKENADGQKDFSIERLSMRLEISAEVLERTKEVASGALSTPEYWQDWYGKKLATGENAKRANRNFKETEPRPSSLGAPTDVEPQHYPRGEAESALPASQGEGRVGLRGQDRIQDVASKPVDEVNISEKDARLESRRSRGTCVLVLTTWIPKLLRRRARLRGTIPLQWRAAEASTGCYWQKPMTNENQPFLDSIRIDERTTTERYPRFVKKTHSKALPSRVCDTTCK</sequence>
<dbReference type="Proteomes" id="UP000735874">
    <property type="component" value="Unassembled WGS sequence"/>
</dbReference>
<evidence type="ECO:0000313" key="2">
    <source>
        <dbReference type="EMBL" id="KAG2852531.1"/>
    </source>
</evidence>
<feature type="region of interest" description="Disordered" evidence="1">
    <location>
        <begin position="90"/>
        <end position="131"/>
    </location>
</feature>
<dbReference type="Proteomes" id="UP000760860">
    <property type="component" value="Unassembled WGS sequence"/>
</dbReference>
<dbReference type="EMBL" id="RCMV01000540">
    <property type="protein sequence ID" value="KAG3215678.1"/>
    <property type="molecule type" value="Genomic_DNA"/>
</dbReference>
<feature type="compositionally biased region" description="Basic and acidic residues" evidence="1">
    <location>
        <begin position="110"/>
        <end position="119"/>
    </location>
</feature>
<dbReference type="EMBL" id="RCMI01000762">
    <property type="protein sequence ID" value="KAG2898521.1"/>
    <property type="molecule type" value="Genomic_DNA"/>
</dbReference>
<proteinExistence type="predicted"/>